<evidence type="ECO:0000313" key="2">
    <source>
        <dbReference type="EMBL" id="KAL0487300.1"/>
    </source>
</evidence>
<dbReference type="InterPro" id="IPR036249">
    <property type="entry name" value="Thioredoxin-like_sf"/>
</dbReference>
<comment type="caution">
    <text evidence="2">The sequence shown here is derived from an EMBL/GenBank/DDBJ whole genome shotgun (WGS) entry which is preliminary data.</text>
</comment>
<accession>A0AAW2ZCY5</accession>
<dbReference type="Gene3D" id="3.40.30.10">
    <property type="entry name" value="Glutaredoxin"/>
    <property type="match status" value="1"/>
</dbReference>
<dbReference type="SUPFAM" id="SSF52833">
    <property type="entry name" value="Thioredoxin-like"/>
    <property type="match status" value="1"/>
</dbReference>
<evidence type="ECO:0000313" key="3">
    <source>
        <dbReference type="Proteomes" id="UP001431209"/>
    </source>
</evidence>
<keyword evidence="3" id="KW-1185">Reference proteome</keyword>
<dbReference type="GO" id="GO:0016491">
    <property type="term" value="F:oxidoreductase activity"/>
    <property type="evidence" value="ECO:0007669"/>
    <property type="project" value="InterPro"/>
</dbReference>
<organism evidence="2 3">
    <name type="scientific">Acrasis kona</name>
    <dbReference type="NCBI Taxonomy" id="1008807"/>
    <lineage>
        <taxon>Eukaryota</taxon>
        <taxon>Discoba</taxon>
        <taxon>Heterolobosea</taxon>
        <taxon>Tetramitia</taxon>
        <taxon>Eutetramitia</taxon>
        <taxon>Acrasidae</taxon>
        <taxon>Acrasis</taxon>
    </lineage>
</organism>
<dbReference type="InterPro" id="IPR001853">
    <property type="entry name" value="DSBA-like_thioredoxin_dom"/>
</dbReference>
<dbReference type="CDD" id="cd03024">
    <property type="entry name" value="DsbA_FrnE"/>
    <property type="match status" value="1"/>
</dbReference>
<dbReference type="PANTHER" id="PTHR13887:SF41">
    <property type="entry name" value="THIOREDOXIN SUPERFAMILY PROTEIN"/>
    <property type="match status" value="1"/>
</dbReference>
<sequence>MAMKSYNKANFEITWLPYTLDPNLPVDGINKFKYWYSRGSKEAVDSSFGPTDRAGNAVGITFKYGGDVANTSRSHQLSEYARAQGKQNEVMTEMFADYHEKERNIGSIDVLVDAGNRAGLNEDETRKVLESESLKATVQKEITDVRRKFGATGVPFFVIDDQFGVSGARDTSTFHKIFDEVLESS</sequence>
<feature type="domain" description="DSBA-like thioredoxin" evidence="1">
    <location>
        <begin position="9"/>
        <end position="176"/>
    </location>
</feature>
<dbReference type="AlphaFoldDB" id="A0AAW2ZCY5"/>
<gene>
    <name evidence="2" type="ORF">AKO1_012190</name>
</gene>
<dbReference type="PANTHER" id="PTHR13887">
    <property type="entry name" value="GLUTATHIONE S-TRANSFERASE KAPPA"/>
    <property type="match status" value="1"/>
</dbReference>
<protein>
    <recommendedName>
        <fullName evidence="1">DSBA-like thioredoxin domain-containing protein</fullName>
    </recommendedName>
</protein>
<evidence type="ECO:0000259" key="1">
    <source>
        <dbReference type="Pfam" id="PF01323"/>
    </source>
</evidence>
<dbReference type="Proteomes" id="UP001431209">
    <property type="component" value="Unassembled WGS sequence"/>
</dbReference>
<name>A0AAW2ZCY5_9EUKA</name>
<dbReference type="EMBL" id="JAOPGA020001330">
    <property type="protein sequence ID" value="KAL0487300.1"/>
    <property type="molecule type" value="Genomic_DNA"/>
</dbReference>
<reference evidence="2 3" key="1">
    <citation type="submission" date="2024-03" db="EMBL/GenBank/DDBJ databases">
        <title>The Acrasis kona genome and developmental transcriptomes reveal deep origins of eukaryotic multicellular pathways.</title>
        <authorList>
            <person name="Sheikh S."/>
            <person name="Fu C.-J."/>
            <person name="Brown M.W."/>
            <person name="Baldauf S.L."/>
        </authorList>
    </citation>
    <scope>NUCLEOTIDE SEQUENCE [LARGE SCALE GENOMIC DNA]</scope>
    <source>
        <strain evidence="2 3">ATCC MYA-3509</strain>
    </source>
</reference>
<proteinExistence type="predicted"/>
<dbReference type="Pfam" id="PF01323">
    <property type="entry name" value="DSBA"/>
    <property type="match status" value="1"/>
</dbReference>